<dbReference type="AlphaFoldDB" id="A0A834NRG3"/>
<feature type="signal peptide" evidence="2">
    <location>
        <begin position="1"/>
        <end position="18"/>
    </location>
</feature>
<evidence type="ECO:0008006" key="5">
    <source>
        <dbReference type="Google" id="ProtNLM"/>
    </source>
</evidence>
<evidence type="ECO:0000256" key="2">
    <source>
        <dbReference type="SAM" id="SignalP"/>
    </source>
</evidence>
<comment type="caution">
    <text evidence="3">The sequence shown here is derived from an EMBL/GenBank/DDBJ whole genome shotgun (WGS) entry which is preliminary data.</text>
</comment>
<organism evidence="3 4">
    <name type="scientific">Vespula pensylvanica</name>
    <name type="common">Western yellow jacket</name>
    <name type="synonym">Wasp</name>
    <dbReference type="NCBI Taxonomy" id="30213"/>
    <lineage>
        <taxon>Eukaryota</taxon>
        <taxon>Metazoa</taxon>
        <taxon>Ecdysozoa</taxon>
        <taxon>Arthropoda</taxon>
        <taxon>Hexapoda</taxon>
        <taxon>Insecta</taxon>
        <taxon>Pterygota</taxon>
        <taxon>Neoptera</taxon>
        <taxon>Endopterygota</taxon>
        <taxon>Hymenoptera</taxon>
        <taxon>Apocrita</taxon>
        <taxon>Aculeata</taxon>
        <taxon>Vespoidea</taxon>
        <taxon>Vespidae</taxon>
        <taxon>Vespinae</taxon>
        <taxon>Vespula</taxon>
    </lineage>
</organism>
<feature type="region of interest" description="Disordered" evidence="1">
    <location>
        <begin position="14"/>
        <end position="56"/>
    </location>
</feature>
<evidence type="ECO:0000313" key="3">
    <source>
        <dbReference type="EMBL" id="KAF7416662.1"/>
    </source>
</evidence>
<name>A0A834NRG3_VESPE</name>
<evidence type="ECO:0000256" key="1">
    <source>
        <dbReference type="SAM" id="MobiDB-lite"/>
    </source>
</evidence>
<reference evidence="3" key="1">
    <citation type="journal article" date="2020" name="G3 (Bethesda)">
        <title>High-Quality Assemblies for Three Invasive Social Wasps from the &lt;i&gt;Vespula&lt;/i&gt; Genus.</title>
        <authorList>
            <person name="Harrop T.W.R."/>
            <person name="Guhlin J."/>
            <person name="McLaughlin G.M."/>
            <person name="Permina E."/>
            <person name="Stockwell P."/>
            <person name="Gilligan J."/>
            <person name="Le Lec M.F."/>
            <person name="Gruber M.A.M."/>
            <person name="Quinn O."/>
            <person name="Lovegrove M."/>
            <person name="Duncan E.J."/>
            <person name="Remnant E.J."/>
            <person name="Van Eeckhoven J."/>
            <person name="Graham B."/>
            <person name="Knapp R.A."/>
            <person name="Langford K.W."/>
            <person name="Kronenberg Z."/>
            <person name="Press M.O."/>
            <person name="Eacker S.M."/>
            <person name="Wilson-Rankin E.E."/>
            <person name="Purcell J."/>
            <person name="Lester P.J."/>
            <person name="Dearden P.K."/>
        </authorList>
    </citation>
    <scope>NUCLEOTIDE SEQUENCE</scope>
    <source>
        <strain evidence="3">Volc-1</strain>
    </source>
</reference>
<dbReference type="EMBL" id="JACSDY010000010">
    <property type="protein sequence ID" value="KAF7416662.1"/>
    <property type="molecule type" value="Genomic_DNA"/>
</dbReference>
<proteinExistence type="predicted"/>
<gene>
    <name evidence="3" type="ORF">H0235_011193</name>
</gene>
<evidence type="ECO:0000313" key="4">
    <source>
        <dbReference type="Proteomes" id="UP000600918"/>
    </source>
</evidence>
<feature type="compositionally biased region" description="Basic residues" evidence="1">
    <location>
        <begin position="23"/>
        <end position="35"/>
    </location>
</feature>
<keyword evidence="2" id="KW-0732">Signal</keyword>
<keyword evidence="4" id="KW-1185">Reference proteome</keyword>
<protein>
    <recommendedName>
        <fullName evidence="5">Secreted protein</fullName>
    </recommendedName>
</protein>
<accession>A0A834NRG3</accession>
<dbReference type="Proteomes" id="UP000600918">
    <property type="component" value="Unassembled WGS sequence"/>
</dbReference>
<feature type="chain" id="PRO_5032649363" description="Secreted protein" evidence="2">
    <location>
        <begin position="19"/>
        <end position="96"/>
    </location>
</feature>
<sequence>MMMMIMIMMMMTTTTTTTTTTKNKNKKNEKKRNKTSPKTAPRHALATRQNLPRNYPDYYYSTRNSEAKGELRSSTNGYTVFIIIALEPLRCNYPGQ</sequence>